<keyword evidence="4" id="KW-1185">Reference proteome</keyword>
<organism evidence="3 4">
    <name type="scientific">Paenacidovorax monticola</name>
    <dbReference type="NCBI Taxonomy" id="1926868"/>
    <lineage>
        <taxon>Bacteria</taxon>
        <taxon>Pseudomonadati</taxon>
        <taxon>Pseudomonadota</taxon>
        <taxon>Betaproteobacteria</taxon>
        <taxon>Burkholderiales</taxon>
        <taxon>Comamonadaceae</taxon>
        <taxon>Paenacidovorax</taxon>
    </lineage>
</organism>
<name>A0A7H0HJ72_9BURK</name>
<feature type="signal peptide" evidence="2">
    <location>
        <begin position="1"/>
        <end position="21"/>
    </location>
</feature>
<dbReference type="Proteomes" id="UP000516057">
    <property type="component" value="Chromosome"/>
</dbReference>
<sequence>MITTAALALLATVGMPHAARAAEPPATHIAACGLEFDLPAGYKITRPKRSADTGNGARCGFDILKARPEPPQRGECKDKEEGGSPPYDVCDWVIDTGTPSPSVEVVRTRPGGLPLLDAFWLERDGRWMVPNAQAGDQPAQSIDFFGKPAWKGETIVRLGWRRTRTKNYTGIYAGSGGTDVMLVRFAPDLLVQLQAPPQDSNGTCQTFCASLRLGERRQDLP</sequence>
<evidence type="ECO:0000313" key="4">
    <source>
        <dbReference type="Proteomes" id="UP000516057"/>
    </source>
</evidence>
<feature type="region of interest" description="Disordered" evidence="1">
    <location>
        <begin position="63"/>
        <end position="83"/>
    </location>
</feature>
<dbReference type="EMBL" id="CP060790">
    <property type="protein sequence ID" value="QNP60588.1"/>
    <property type="molecule type" value="Genomic_DNA"/>
</dbReference>
<keyword evidence="2" id="KW-0732">Signal</keyword>
<evidence type="ECO:0000256" key="2">
    <source>
        <dbReference type="SAM" id="SignalP"/>
    </source>
</evidence>
<dbReference type="KEGG" id="amon:H9L24_07145"/>
<evidence type="ECO:0000256" key="1">
    <source>
        <dbReference type="SAM" id="MobiDB-lite"/>
    </source>
</evidence>
<accession>A0A7H0HJ72</accession>
<evidence type="ECO:0000313" key="3">
    <source>
        <dbReference type="EMBL" id="QNP60588.1"/>
    </source>
</evidence>
<feature type="chain" id="PRO_5028884797" evidence="2">
    <location>
        <begin position="22"/>
        <end position="221"/>
    </location>
</feature>
<dbReference type="RefSeq" id="WP_187737569.1">
    <property type="nucleotide sequence ID" value="NZ_CP060790.1"/>
</dbReference>
<protein>
    <submittedName>
        <fullName evidence="3">Uncharacterized protein</fullName>
    </submittedName>
</protein>
<feature type="compositionally biased region" description="Basic and acidic residues" evidence="1">
    <location>
        <begin position="64"/>
        <end position="82"/>
    </location>
</feature>
<gene>
    <name evidence="3" type="ORF">H9L24_07145</name>
</gene>
<proteinExistence type="predicted"/>
<dbReference type="AlphaFoldDB" id="A0A7H0HJ72"/>
<reference evidence="3 4" key="1">
    <citation type="submission" date="2020-08" db="EMBL/GenBank/DDBJ databases">
        <title>Genome sequence of Acidovorax monticola KACC 19171T.</title>
        <authorList>
            <person name="Hyun D.-W."/>
            <person name="Bae J.-W."/>
        </authorList>
    </citation>
    <scope>NUCLEOTIDE SEQUENCE [LARGE SCALE GENOMIC DNA]</scope>
    <source>
        <strain evidence="3 4">KACC 19171</strain>
    </source>
</reference>